<dbReference type="InterPro" id="IPR001647">
    <property type="entry name" value="HTH_TetR"/>
</dbReference>
<keyword evidence="7" id="KW-1185">Reference proteome</keyword>
<dbReference type="PANTHER" id="PTHR47506:SF1">
    <property type="entry name" value="HTH-TYPE TRANSCRIPTIONAL REGULATOR YJDC"/>
    <property type="match status" value="1"/>
</dbReference>
<dbReference type="KEGG" id="mmag:MMAD_04230"/>
<proteinExistence type="predicted"/>
<evidence type="ECO:0000259" key="5">
    <source>
        <dbReference type="PROSITE" id="PS50977"/>
    </source>
</evidence>
<dbReference type="Gene3D" id="1.10.10.60">
    <property type="entry name" value="Homeodomain-like"/>
    <property type="match status" value="1"/>
</dbReference>
<keyword evidence="3" id="KW-0804">Transcription</keyword>
<dbReference type="PRINTS" id="PR00455">
    <property type="entry name" value="HTHTETR"/>
</dbReference>
<evidence type="ECO:0000256" key="1">
    <source>
        <dbReference type="ARBA" id="ARBA00023015"/>
    </source>
</evidence>
<dbReference type="Pfam" id="PF00440">
    <property type="entry name" value="TetR_N"/>
    <property type="match status" value="1"/>
</dbReference>
<feature type="DNA-binding region" description="H-T-H motif" evidence="4">
    <location>
        <begin position="29"/>
        <end position="48"/>
    </location>
</feature>
<evidence type="ECO:0000256" key="2">
    <source>
        <dbReference type="ARBA" id="ARBA00023125"/>
    </source>
</evidence>
<keyword evidence="1" id="KW-0805">Transcription regulation</keyword>
<dbReference type="SUPFAM" id="SSF48498">
    <property type="entry name" value="Tetracyclin repressor-like, C-terminal domain"/>
    <property type="match status" value="1"/>
</dbReference>
<accession>A0A7I7XCL0</accession>
<keyword evidence="2 4" id="KW-0238">DNA-binding</keyword>
<dbReference type="PANTHER" id="PTHR47506">
    <property type="entry name" value="TRANSCRIPTIONAL REGULATORY PROTEIN"/>
    <property type="match status" value="1"/>
</dbReference>
<sequence>MGRRREFDDVTVIRAARDVFWERGYASSSLSDLQAATGLSRSSLYEAFGSKRGLFDRVAKSYLDEVIGPLLEPMEAEGAGRDEIVGYFHALADFLRRSPRAVATRGCLMLNTAMELNILDADAARVVRGYRERVRAAIHHALGGMADAVVDRDGKADVLTAGQMGLMTTSRIDPIQAAELAETIAADIAGW</sequence>
<dbReference type="PROSITE" id="PS50977">
    <property type="entry name" value="HTH_TETR_2"/>
    <property type="match status" value="1"/>
</dbReference>
<dbReference type="Gene3D" id="1.10.357.10">
    <property type="entry name" value="Tetracycline Repressor, domain 2"/>
    <property type="match status" value="1"/>
</dbReference>
<feature type="domain" description="HTH tetR-type" evidence="5">
    <location>
        <begin position="6"/>
        <end position="66"/>
    </location>
</feature>
<protein>
    <submittedName>
        <fullName evidence="6">TetR family transcriptional regulator</fullName>
    </submittedName>
</protein>
<dbReference type="GO" id="GO:0003677">
    <property type="term" value="F:DNA binding"/>
    <property type="evidence" value="ECO:0007669"/>
    <property type="project" value="UniProtKB-UniRule"/>
</dbReference>
<dbReference type="InterPro" id="IPR036271">
    <property type="entry name" value="Tet_transcr_reg_TetR-rel_C_sf"/>
</dbReference>
<name>A0A7I7XCL0_9MYCO</name>
<evidence type="ECO:0000256" key="4">
    <source>
        <dbReference type="PROSITE-ProRule" id="PRU00335"/>
    </source>
</evidence>
<dbReference type="Proteomes" id="UP000466517">
    <property type="component" value="Chromosome"/>
</dbReference>
<evidence type="ECO:0000313" key="6">
    <source>
        <dbReference type="EMBL" id="BBZ26128.1"/>
    </source>
</evidence>
<gene>
    <name evidence="6" type="ORF">MMAD_04230</name>
</gene>
<evidence type="ECO:0000313" key="7">
    <source>
        <dbReference type="Proteomes" id="UP000466517"/>
    </source>
</evidence>
<organism evidence="6 7">
    <name type="scientific">Mycolicibacterium madagascariense</name>
    <dbReference type="NCBI Taxonomy" id="212765"/>
    <lineage>
        <taxon>Bacteria</taxon>
        <taxon>Bacillati</taxon>
        <taxon>Actinomycetota</taxon>
        <taxon>Actinomycetes</taxon>
        <taxon>Mycobacteriales</taxon>
        <taxon>Mycobacteriaceae</taxon>
        <taxon>Mycolicibacterium</taxon>
    </lineage>
</organism>
<dbReference type="EMBL" id="AP022610">
    <property type="protein sequence ID" value="BBZ26128.1"/>
    <property type="molecule type" value="Genomic_DNA"/>
</dbReference>
<dbReference type="AlphaFoldDB" id="A0A7I7XCL0"/>
<reference evidence="6 7" key="1">
    <citation type="journal article" date="2019" name="Emerg. Microbes Infect.">
        <title>Comprehensive subspecies identification of 175 nontuberculous mycobacteria species based on 7547 genomic profiles.</title>
        <authorList>
            <person name="Matsumoto Y."/>
            <person name="Kinjo T."/>
            <person name="Motooka D."/>
            <person name="Nabeya D."/>
            <person name="Jung N."/>
            <person name="Uechi K."/>
            <person name="Horii T."/>
            <person name="Iida T."/>
            <person name="Fujita J."/>
            <person name="Nakamura S."/>
        </authorList>
    </citation>
    <scope>NUCLEOTIDE SEQUENCE [LARGE SCALE GENOMIC DNA]</scope>
    <source>
        <strain evidence="6 7">JCM 13574</strain>
    </source>
</reference>
<dbReference type="SUPFAM" id="SSF46689">
    <property type="entry name" value="Homeodomain-like"/>
    <property type="match status" value="1"/>
</dbReference>
<dbReference type="RefSeq" id="WP_163731851.1">
    <property type="nucleotide sequence ID" value="NZ_AP022610.1"/>
</dbReference>
<dbReference type="InterPro" id="IPR009057">
    <property type="entry name" value="Homeodomain-like_sf"/>
</dbReference>
<evidence type="ECO:0000256" key="3">
    <source>
        <dbReference type="ARBA" id="ARBA00023163"/>
    </source>
</evidence>